<organism evidence="2 3">
    <name type="scientific">Tetradesmus obliquus</name>
    <name type="common">Green alga</name>
    <name type="synonym">Acutodesmus obliquus</name>
    <dbReference type="NCBI Taxonomy" id="3088"/>
    <lineage>
        <taxon>Eukaryota</taxon>
        <taxon>Viridiplantae</taxon>
        <taxon>Chlorophyta</taxon>
        <taxon>core chlorophytes</taxon>
        <taxon>Chlorophyceae</taxon>
        <taxon>CS clade</taxon>
        <taxon>Sphaeropleales</taxon>
        <taxon>Scenedesmaceae</taxon>
        <taxon>Tetradesmus</taxon>
    </lineage>
</organism>
<protein>
    <submittedName>
        <fullName evidence="2">Uncharacterized protein</fullName>
    </submittedName>
</protein>
<keyword evidence="3" id="KW-1185">Reference proteome</keyword>
<evidence type="ECO:0000313" key="2">
    <source>
        <dbReference type="EMBL" id="SZX78678.1"/>
    </source>
</evidence>
<name>A0A383WMI8_TETOB</name>
<feature type="compositionally biased region" description="Low complexity" evidence="1">
    <location>
        <begin position="227"/>
        <end position="241"/>
    </location>
</feature>
<sequence>MEIAITPPASLPSILQLACSMQPMSERNQAATLLSAITYNCRQQASSTAWEQWVAETLDSELAASLFLAAAARKNLEALKILDQIKPAAVPEAIFGSVLADAVEHRQTELLRVLCKHSGMAAATTSTGQLVVSLLQASMDEKYTAGVEHLLLSKAVVQHLGSLPGVQQLSSDHIAELLAFITRATSQRVNEVLAEPGALPAGASAETISHEYEACVQSIEYARGQQQQQQQQQQGQQQQQQAPALTSDEAAQLLRGALQGYRQSSSNTLASLQQLCSMQVIQEAADAKP</sequence>
<gene>
    <name evidence="2" type="ORF">BQ4739_LOCUS18993</name>
</gene>
<accession>A0A383WMI8</accession>
<feature type="region of interest" description="Disordered" evidence="1">
    <location>
        <begin position="227"/>
        <end position="246"/>
    </location>
</feature>
<evidence type="ECO:0000313" key="3">
    <source>
        <dbReference type="Proteomes" id="UP000256970"/>
    </source>
</evidence>
<dbReference type="Proteomes" id="UP000256970">
    <property type="component" value="Unassembled WGS sequence"/>
</dbReference>
<dbReference type="EMBL" id="FNXT01001330">
    <property type="protein sequence ID" value="SZX78678.1"/>
    <property type="molecule type" value="Genomic_DNA"/>
</dbReference>
<evidence type="ECO:0000256" key="1">
    <source>
        <dbReference type="SAM" id="MobiDB-lite"/>
    </source>
</evidence>
<dbReference type="AlphaFoldDB" id="A0A383WMI8"/>
<proteinExistence type="predicted"/>
<reference evidence="2 3" key="1">
    <citation type="submission" date="2016-10" db="EMBL/GenBank/DDBJ databases">
        <authorList>
            <person name="Cai Z."/>
        </authorList>
    </citation>
    <scope>NUCLEOTIDE SEQUENCE [LARGE SCALE GENOMIC DNA]</scope>
</reference>